<dbReference type="InterPro" id="IPR004101">
    <property type="entry name" value="Mur_ligase_C"/>
</dbReference>
<dbReference type="SUPFAM" id="SSF53244">
    <property type="entry name" value="MurD-like peptide ligases, peptide-binding domain"/>
    <property type="match status" value="1"/>
</dbReference>
<dbReference type="Pfam" id="PF08245">
    <property type="entry name" value="Mur_ligase_M"/>
    <property type="match status" value="1"/>
</dbReference>
<evidence type="ECO:0000256" key="3">
    <source>
        <dbReference type="ARBA" id="ARBA00022960"/>
    </source>
</evidence>
<dbReference type="SUPFAM" id="SSF53623">
    <property type="entry name" value="MurD-like peptide ligases, catalytic domain"/>
    <property type="match status" value="1"/>
</dbReference>
<keyword evidence="3 7" id="KW-0133">Cell shape</keyword>
<feature type="binding site" evidence="7">
    <location>
        <position position="190"/>
    </location>
    <ligand>
        <name>UDP-N-acetyl-alpha-D-muramoyl-L-alanyl-D-glutamate</name>
        <dbReference type="ChEBI" id="CHEBI:83900"/>
    </ligand>
</feature>
<dbReference type="InterPro" id="IPR013221">
    <property type="entry name" value="Mur_ligase_cen"/>
</dbReference>
<dbReference type="GO" id="GO:0071555">
    <property type="term" value="P:cell wall organization"/>
    <property type="evidence" value="ECO:0007669"/>
    <property type="project" value="UniProtKB-KW"/>
</dbReference>
<evidence type="ECO:0000256" key="1">
    <source>
        <dbReference type="ARBA" id="ARBA00005898"/>
    </source>
</evidence>
<dbReference type="Gene3D" id="3.40.1190.10">
    <property type="entry name" value="Mur-like, catalytic domain"/>
    <property type="match status" value="1"/>
</dbReference>
<dbReference type="UniPathway" id="UPA00219"/>
<dbReference type="SUPFAM" id="SSF63418">
    <property type="entry name" value="MurE/MurF N-terminal domain"/>
    <property type="match status" value="1"/>
</dbReference>
<dbReference type="Gene3D" id="3.40.1390.10">
    <property type="entry name" value="MurE/MurF, N-terminal domain"/>
    <property type="match status" value="1"/>
</dbReference>
<dbReference type="GO" id="GO:0000287">
    <property type="term" value="F:magnesium ion binding"/>
    <property type="evidence" value="ECO:0007669"/>
    <property type="project" value="UniProtKB-UniRule"/>
</dbReference>
<keyword evidence="7" id="KW-0460">Magnesium</keyword>
<dbReference type="InterPro" id="IPR036565">
    <property type="entry name" value="Mur-like_cat_sf"/>
</dbReference>
<comment type="similarity">
    <text evidence="1 7">Belongs to the MurCDEF family. MurE subfamily.</text>
</comment>
<feature type="binding site" evidence="7">
    <location>
        <begin position="155"/>
        <end position="156"/>
    </location>
    <ligand>
        <name>UDP-N-acetyl-alpha-D-muramoyl-L-alanyl-D-glutamate</name>
        <dbReference type="ChEBI" id="CHEBI:83900"/>
    </ligand>
</feature>
<comment type="pathway">
    <text evidence="7 8">Cell wall biogenesis; peptidoglycan biosynthesis.</text>
</comment>
<evidence type="ECO:0000313" key="12">
    <source>
        <dbReference type="EMBL" id="EYB67199.1"/>
    </source>
</evidence>
<dbReference type="NCBIfam" id="TIGR01085">
    <property type="entry name" value="murE"/>
    <property type="match status" value="1"/>
</dbReference>
<evidence type="ECO:0000256" key="4">
    <source>
        <dbReference type="ARBA" id="ARBA00022984"/>
    </source>
</evidence>
<dbReference type="GO" id="GO:0005524">
    <property type="term" value="F:ATP binding"/>
    <property type="evidence" value="ECO:0007669"/>
    <property type="project" value="UniProtKB-UniRule"/>
</dbReference>
<keyword evidence="2 7" id="KW-0132">Cell division</keyword>
<feature type="binding site" evidence="7">
    <location>
        <begin position="110"/>
        <end position="116"/>
    </location>
    <ligand>
        <name>ATP</name>
        <dbReference type="ChEBI" id="CHEBI:30616"/>
    </ligand>
</feature>
<comment type="caution">
    <text evidence="12">The sequence shown here is derived from an EMBL/GenBank/DDBJ whole genome shotgun (WGS) entry which is preliminary data.</text>
</comment>
<keyword evidence="7" id="KW-0436">Ligase</keyword>
<evidence type="ECO:0000313" key="13">
    <source>
        <dbReference type="Proteomes" id="UP000020492"/>
    </source>
</evidence>
<evidence type="ECO:0000259" key="10">
    <source>
        <dbReference type="Pfam" id="PF02875"/>
    </source>
</evidence>
<comment type="function">
    <text evidence="7">Catalyzes the addition of an amino acid to the nucleotide precursor UDP-N-acetylmuramoyl-L-alanyl-D-glutamate (UMAG) in the biosynthesis of bacterial cell-wall peptidoglycan.</text>
</comment>
<dbReference type="Pfam" id="PF02875">
    <property type="entry name" value="Mur_ligase_C"/>
    <property type="match status" value="1"/>
</dbReference>
<comment type="cofactor">
    <cofactor evidence="7">
        <name>Mg(2+)</name>
        <dbReference type="ChEBI" id="CHEBI:18420"/>
    </cofactor>
</comment>
<feature type="domain" description="Mur ligase N-terminal catalytic" evidence="9">
    <location>
        <begin position="22"/>
        <end position="94"/>
    </location>
</feature>
<dbReference type="OrthoDB" id="9800958at2"/>
<feature type="modified residue" description="N6-carboxylysine" evidence="7">
    <location>
        <position position="222"/>
    </location>
</feature>
<sequence>MRLPELAAALNLPAFTLPDVEVRGVTHNAAWVEPGFAFVAIRGARFDGHSFLPDVAARGAVAVLGEGLPENLTAPLPYLTVPEARAALADAAAALERHPSRTLKVVGVTGTDGKTTTSWLTRHLLRAAGLQTGLLSTAGYELPDGVLRHFPAHFTTPEAPQVQATLREMVDSGGQAVVLEASSHALALDRVRGVAWDVAVWTHLTSEHLDFHGTLENYFADKRRLVERAPFAVLNVDDPWTAQLRGLAPQETTYSAENQHADWRATGIEERATGLHFHVTSPLGEFDAHLPMIGRFNVANALAGMAAAAQLGATGPQLVDGLASFKGVPGRMELVAGAENAPRVIVDFAHTPPSLEKALTTLRATTPGQLWVLLGSAGGRRDPGKRAPLGEVATRLADHAVFTEEDHRDTPLADILHEMERGAREAGRRNFVSIGDRREAIRHVIGAARPGDTVLLAGKGSEDTLERTDETLPWDEVAEARAALAERA</sequence>
<name>A0A016QN49_9DEIO</name>
<dbReference type="Gene3D" id="3.90.190.20">
    <property type="entry name" value="Mur ligase, C-terminal domain"/>
    <property type="match status" value="1"/>
</dbReference>
<accession>A0A016QN49</accession>
<dbReference type="AlphaFoldDB" id="A0A016QN49"/>
<keyword evidence="7" id="KW-0963">Cytoplasm</keyword>
<dbReference type="InterPro" id="IPR035911">
    <property type="entry name" value="MurE/MurF_N"/>
</dbReference>
<keyword evidence="6 7" id="KW-0961">Cell wall biogenesis/degradation</keyword>
<organism evidence="12 13">
    <name type="scientific">Deinococcus phoenicis</name>
    <dbReference type="NCBI Taxonomy" id="1476583"/>
    <lineage>
        <taxon>Bacteria</taxon>
        <taxon>Thermotogati</taxon>
        <taxon>Deinococcota</taxon>
        <taxon>Deinococci</taxon>
        <taxon>Deinococcales</taxon>
        <taxon>Deinococcaceae</taxon>
        <taxon>Deinococcus</taxon>
    </lineage>
</organism>
<evidence type="ECO:0000256" key="5">
    <source>
        <dbReference type="ARBA" id="ARBA00023306"/>
    </source>
</evidence>
<dbReference type="NCBIfam" id="NF001126">
    <property type="entry name" value="PRK00139.1-4"/>
    <property type="match status" value="1"/>
</dbReference>
<dbReference type="HAMAP" id="MF_00208">
    <property type="entry name" value="MurE"/>
    <property type="match status" value="1"/>
</dbReference>
<feature type="binding site" evidence="7">
    <location>
        <position position="182"/>
    </location>
    <ligand>
        <name>UDP-N-acetyl-alpha-D-muramoyl-L-alanyl-D-glutamate</name>
        <dbReference type="ChEBI" id="CHEBI:83900"/>
    </ligand>
</feature>
<dbReference type="STRING" id="1476583.DEIPH_ctg049orf0001"/>
<dbReference type="GO" id="GO:0008360">
    <property type="term" value="P:regulation of cell shape"/>
    <property type="evidence" value="ECO:0007669"/>
    <property type="project" value="UniProtKB-KW"/>
</dbReference>
<dbReference type="Proteomes" id="UP000020492">
    <property type="component" value="Unassembled WGS sequence"/>
</dbReference>
<dbReference type="PANTHER" id="PTHR23135">
    <property type="entry name" value="MUR LIGASE FAMILY MEMBER"/>
    <property type="match status" value="1"/>
</dbReference>
<dbReference type="InterPro" id="IPR036615">
    <property type="entry name" value="Mur_ligase_C_dom_sf"/>
</dbReference>
<keyword evidence="5 7" id="KW-0131">Cell cycle</keyword>
<dbReference type="PANTHER" id="PTHR23135:SF4">
    <property type="entry name" value="UDP-N-ACETYLMURAMOYL-L-ALANYL-D-GLUTAMATE--2,6-DIAMINOPIMELATE LIGASE MURE HOMOLOG, CHLOROPLASTIC"/>
    <property type="match status" value="1"/>
</dbReference>
<keyword evidence="4 7" id="KW-0573">Peptidoglycan synthesis</keyword>
<comment type="subcellular location">
    <subcellularLocation>
        <location evidence="7 8">Cytoplasm</location>
    </subcellularLocation>
</comment>
<dbReference type="GO" id="GO:0005737">
    <property type="term" value="C:cytoplasm"/>
    <property type="evidence" value="ECO:0007669"/>
    <property type="project" value="UniProtKB-SubCell"/>
</dbReference>
<dbReference type="Pfam" id="PF01225">
    <property type="entry name" value="Mur_ligase"/>
    <property type="match status" value="1"/>
</dbReference>
<evidence type="ECO:0000256" key="2">
    <source>
        <dbReference type="ARBA" id="ARBA00022618"/>
    </source>
</evidence>
<evidence type="ECO:0000259" key="9">
    <source>
        <dbReference type="Pfam" id="PF01225"/>
    </source>
</evidence>
<comment type="caution">
    <text evidence="7">Lacks conserved residue(s) required for the propagation of feature annotation.</text>
</comment>
<reference evidence="12 13" key="1">
    <citation type="submission" date="2014-03" db="EMBL/GenBank/DDBJ databases">
        <title>Draft genome sequence of Deinococcus phoenicis 1P10ME.</title>
        <authorList>
            <person name="Stepanov V.G."/>
            <person name="Vaishampayan P."/>
            <person name="Venkateswaran K."/>
            <person name="Fox G.E."/>
        </authorList>
    </citation>
    <scope>NUCLEOTIDE SEQUENCE [LARGE SCALE GENOMIC DNA]</scope>
    <source>
        <strain evidence="12 13">1P10ME</strain>
    </source>
</reference>
<comment type="PTM">
    <text evidence="7">Carboxylation is probably crucial for Mg(2+) binding and, consequently, for the gamma-phosphate positioning of ATP.</text>
</comment>
<evidence type="ECO:0000256" key="8">
    <source>
        <dbReference type="RuleBase" id="RU004135"/>
    </source>
</evidence>
<dbReference type="GO" id="GO:0051301">
    <property type="term" value="P:cell division"/>
    <property type="evidence" value="ECO:0007669"/>
    <property type="project" value="UniProtKB-KW"/>
</dbReference>
<dbReference type="EMBL" id="JHAC01000047">
    <property type="protein sequence ID" value="EYB67199.1"/>
    <property type="molecule type" value="Genomic_DNA"/>
</dbReference>
<dbReference type="EC" id="6.3.2.-" evidence="7"/>
<evidence type="ECO:0000256" key="6">
    <source>
        <dbReference type="ARBA" id="ARBA00023316"/>
    </source>
</evidence>
<protein>
    <recommendedName>
        <fullName evidence="7">UDP-N-acetylmuramyl-tripeptide synthetase</fullName>
        <ecNumber evidence="7">6.3.2.-</ecNumber>
    </recommendedName>
    <alternativeName>
        <fullName evidence="7">UDP-MurNAc-tripeptide synthetase</fullName>
    </alternativeName>
</protein>
<feature type="domain" description="Mur ligase C-terminal" evidence="10">
    <location>
        <begin position="330"/>
        <end position="460"/>
    </location>
</feature>
<keyword evidence="7" id="KW-0067">ATP-binding</keyword>
<evidence type="ECO:0000259" key="11">
    <source>
        <dbReference type="Pfam" id="PF08245"/>
    </source>
</evidence>
<dbReference type="RefSeq" id="WP_034359073.1">
    <property type="nucleotide sequence ID" value="NZ_JHAC01000047.1"/>
</dbReference>
<feature type="domain" description="Mur ligase central" evidence="11">
    <location>
        <begin position="108"/>
        <end position="308"/>
    </location>
</feature>
<gene>
    <name evidence="7" type="primary">murE</name>
    <name evidence="12" type="ORF">DEIPH_ctg049orf0001</name>
</gene>
<dbReference type="eggNOG" id="COG0769">
    <property type="taxonomic scope" value="Bacteria"/>
</dbReference>
<keyword evidence="7" id="KW-0547">Nucleotide-binding</keyword>
<dbReference type="GO" id="GO:0016881">
    <property type="term" value="F:acid-amino acid ligase activity"/>
    <property type="evidence" value="ECO:0007669"/>
    <property type="project" value="UniProtKB-UniRule"/>
</dbReference>
<dbReference type="PATRIC" id="fig|1476583.3.peg.2763"/>
<dbReference type="InterPro" id="IPR000713">
    <property type="entry name" value="Mur_ligase_N"/>
</dbReference>
<dbReference type="GO" id="GO:0009252">
    <property type="term" value="P:peptidoglycan biosynthetic process"/>
    <property type="evidence" value="ECO:0007669"/>
    <property type="project" value="UniProtKB-UniRule"/>
</dbReference>
<keyword evidence="13" id="KW-1185">Reference proteome</keyword>
<dbReference type="InterPro" id="IPR005761">
    <property type="entry name" value="UDP-N-AcMur-Glu-dNH2Pim_ligase"/>
</dbReference>
<proteinExistence type="inferred from homology"/>
<evidence type="ECO:0000256" key="7">
    <source>
        <dbReference type="HAMAP-Rule" id="MF_00208"/>
    </source>
</evidence>